<keyword evidence="3" id="KW-0328">Glycosyltransferase</keyword>
<reference evidence="13" key="1">
    <citation type="submission" date="2020-07" db="EMBL/GenBank/DDBJ databases">
        <title>Draft Genome Sequence of a Deep-Sea Yeast, Naganishia (Cryptococcus) liquefaciens strain N6.</title>
        <authorList>
            <person name="Han Y.W."/>
            <person name="Kajitani R."/>
            <person name="Morimoto H."/>
            <person name="Parhat M."/>
            <person name="Tsubouchi H."/>
            <person name="Bakenova O."/>
            <person name="Ogata M."/>
            <person name="Argunhan B."/>
            <person name="Aoki R."/>
            <person name="Kajiwara S."/>
            <person name="Itoh T."/>
            <person name="Iwasaki H."/>
        </authorList>
    </citation>
    <scope>NUCLEOTIDE SEQUENCE</scope>
    <source>
        <strain evidence="13">N6</strain>
    </source>
</reference>
<accession>A0A8H3TPZ5</accession>
<protein>
    <recommendedName>
        <fullName evidence="2">chitin synthase</fullName>
        <ecNumber evidence="2">2.4.1.16</ecNumber>
    </recommendedName>
</protein>
<feature type="region of interest" description="Disordered" evidence="10">
    <location>
        <begin position="1"/>
        <end position="76"/>
    </location>
</feature>
<dbReference type="PANTHER" id="PTHR22914:SF38">
    <property type="entry name" value="CHITIN SYNTHASE 2"/>
    <property type="match status" value="1"/>
</dbReference>
<evidence type="ECO:0000313" key="14">
    <source>
        <dbReference type="Proteomes" id="UP000620104"/>
    </source>
</evidence>
<comment type="catalytic activity">
    <reaction evidence="9">
        <text>[(1-&gt;4)-N-acetyl-beta-D-glucosaminyl](n) + UDP-N-acetyl-alpha-D-glucosamine = [(1-&gt;4)-N-acetyl-beta-D-glucosaminyl](n+1) + UDP + H(+)</text>
        <dbReference type="Rhea" id="RHEA:16637"/>
        <dbReference type="Rhea" id="RHEA-COMP:9593"/>
        <dbReference type="Rhea" id="RHEA-COMP:9595"/>
        <dbReference type="ChEBI" id="CHEBI:15378"/>
        <dbReference type="ChEBI" id="CHEBI:17029"/>
        <dbReference type="ChEBI" id="CHEBI:57705"/>
        <dbReference type="ChEBI" id="CHEBI:58223"/>
        <dbReference type="EC" id="2.4.1.16"/>
    </reaction>
</comment>
<dbReference type="OrthoDB" id="26569at2759"/>
<dbReference type="GO" id="GO:0004100">
    <property type="term" value="F:chitin synthase activity"/>
    <property type="evidence" value="ECO:0007669"/>
    <property type="project" value="UniProtKB-EC"/>
</dbReference>
<evidence type="ECO:0000256" key="5">
    <source>
        <dbReference type="ARBA" id="ARBA00022989"/>
    </source>
</evidence>
<evidence type="ECO:0000256" key="2">
    <source>
        <dbReference type="ARBA" id="ARBA00012543"/>
    </source>
</evidence>
<dbReference type="Pfam" id="PF08407">
    <property type="entry name" value="Chitin_synth_1N"/>
    <property type="match status" value="1"/>
</dbReference>
<dbReference type="GO" id="GO:0030428">
    <property type="term" value="C:cell septum"/>
    <property type="evidence" value="ECO:0007669"/>
    <property type="project" value="TreeGrafter"/>
</dbReference>
<keyword evidence="14" id="KW-1185">Reference proteome</keyword>
<proteinExistence type="predicted"/>
<keyword evidence="4 11" id="KW-0812">Transmembrane</keyword>
<dbReference type="InterPro" id="IPR029044">
    <property type="entry name" value="Nucleotide-diphossugar_trans"/>
</dbReference>
<dbReference type="EMBL" id="BLZA01000010">
    <property type="protein sequence ID" value="GHJ85070.1"/>
    <property type="molecule type" value="Genomic_DNA"/>
</dbReference>
<dbReference type="GO" id="GO:0016020">
    <property type="term" value="C:membrane"/>
    <property type="evidence" value="ECO:0007669"/>
    <property type="project" value="UniProtKB-SubCell"/>
</dbReference>
<dbReference type="Proteomes" id="UP000620104">
    <property type="component" value="Unassembled WGS sequence"/>
</dbReference>
<keyword evidence="5 11" id="KW-1133">Transmembrane helix</keyword>
<organism evidence="13 14">
    <name type="scientific">Naganishia liquefaciens</name>
    <dbReference type="NCBI Taxonomy" id="104408"/>
    <lineage>
        <taxon>Eukaryota</taxon>
        <taxon>Fungi</taxon>
        <taxon>Dikarya</taxon>
        <taxon>Basidiomycota</taxon>
        <taxon>Agaricomycotina</taxon>
        <taxon>Tremellomycetes</taxon>
        <taxon>Filobasidiales</taxon>
        <taxon>Filobasidiaceae</taxon>
        <taxon>Naganishia</taxon>
    </lineage>
</organism>
<feature type="compositionally biased region" description="Polar residues" evidence="10">
    <location>
        <begin position="43"/>
        <end position="71"/>
    </location>
</feature>
<evidence type="ECO:0000256" key="3">
    <source>
        <dbReference type="ARBA" id="ARBA00022676"/>
    </source>
</evidence>
<evidence type="ECO:0000313" key="13">
    <source>
        <dbReference type="EMBL" id="GHJ85070.1"/>
    </source>
</evidence>
<keyword evidence="6 11" id="KW-0472">Membrane</keyword>
<feature type="transmembrane region" description="Helical" evidence="11">
    <location>
        <begin position="1025"/>
        <end position="1051"/>
    </location>
</feature>
<feature type="region of interest" description="Disordered" evidence="10">
    <location>
        <begin position="106"/>
        <end position="153"/>
    </location>
</feature>
<dbReference type="GO" id="GO:0071555">
    <property type="term" value="P:cell wall organization"/>
    <property type="evidence" value="ECO:0007669"/>
    <property type="project" value="UniProtKB-KW"/>
</dbReference>
<feature type="transmembrane region" description="Helical" evidence="11">
    <location>
        <begin position="827"/>
        <end position="852"/>
    </location>
</feature>
<comment type="subcellular location">
    <subcellularLocation>
        <location evidence="1">Membrane</location>
        <topology evidence="1">Multi-pass membrane protein</topology>
    </subcellularLocation>
</comment>
<dbReference type="AlphaFoldDB" id="A0A8H3TPZ5"/>
<feature type="transmembrane region" description="Helical" evidence="11">
    <location>
        <begin position="993"/>
        <end position="1013"/>
    </location>
</feature>
<keyword evidence="7" id="KW-0961">Cell wall biogenesis/degradation</keyword>
<name>A0A8H3TPZ5_9TREE</name>
<keyword evidence="3" id="KW-0808">Transferase</keyword>
<dbReference type="CDD" id="cd04190">
    <property type="entry name" value="Chitin_synth_C"/>
    <property type="match status" value="1"/>
</dbReference>
<evidence type="ECO:0000256" key="11">
    <source>
        <dbReference type="SAM" id="Phobius"/>
    </source>
</evidence>
<evidence type="ECO:0000256" key="7">
    <source>
        <dbReference type="ARBA" id="ARBA00023316"/>
    </source>
</evidence>
<dbReference type="GO" id="GO:0006031">
    <property type="term" value="P:chitin biosynthetic process"/>
    <property type="evidence" value="ECO:0007669"/>
    <property type="project" value="TreeGrafter"/>
</dbReference>
<feature type="transmembrane region" description="Helical" evidence="11">
    <location>
        <begin position="858"/>
        <end position="881"/>
    </location>
</feature>
<evidence type="ECO:0000256" key="1">
    <source>
        <dbReference type="ARBA" id="ARBA00004141"/>
    </source>
</evidence>
<feature type="compositionally biased region" description="Low complexity" evidence="10">
    <location>
        <begin position="106"/>
        <end position="120"/>
    </location>
</feature>
<feature type="domain" description="Chitin synthase N-terminal" evidence="12">
    <location>
        <begin position="337"/>
        <end position="400"/>
    </location>
</feature>
<dbReference type="InterPro" id="IPR004835">
    <property type="entry name" value="Chitin_synth"/>
</dbReference>
<comment type="caution">
    <text evidence="13">The sequence shown here is derived from an EMBL/GenBank/DDBJ whole genome shotgun (WGS) entry which is preliminary data.</text>
</comment>
<evidence type="ECO:0000259" key="12">
    <source>
        <dbReference type="Pfam" id="PF08407"/>
    </source>
</evidence>
<feature type="transmembrane region" description="Helical" evidence="11">
    <location>
        <begin position="718"/>
        <end position="737"/>
    </location>
</feature>
<evidence type="ECO:0000256" key="4">
    <source>
        <dbReference type="ARBA" id="ARBA00022692"/>
    </source>
</evidence>
<feature type="transmembrane region" description="Helical" evidence="11">
    <location>
        <begin position="797"/>
        <end position="815"/>
    </location>
</feature>
<evidence type="ECO:0000256" key="9">
    <source>
        <dbReference type="ARBA" id="ARBA00048014"/>
    </source>
</evidence>
<dbReference type="SUPFAM" id="SSF53448">
    <property type="entry name" value="Nucleotide-diphospho-sugar transferases"/>
    <property type="match status" value="1"/>
</dbReference>
<feature type="transmembrane region" description="Helical" evidence="11">
    <location>
        <begin position="757"/>
        <end position="777"/>
    </location>
</feature>
<comment type="function">
    <text evidence="8">Polymerizes chitin, a structural polymer of the cell wall and septum, by transferring the sugar moiety of UDP-GlcNAc to the non-reducing end of the growing chitin polymer.</text>
</comment>
<sequence length="1058" mass="117865">MASNNRSRKPVPAYIPPQPALGRRVSMNTGSYESGGTVPWGQSRGSNSPIYSQPPAYQSSDSVQYAGTNEESGYAAESTVVSTAPLLLSDRNPLSNFEATVAASFPTRTPLPTTQPLAPAMDPNYPSRFQFHPAPNYTKTEPTTPLAPRKNGISRLFGGRQAEYAVPEDQEAAGLPSPVPNTAHGNGTLRRRQMRSRSPTPMRDDEDIAYTASLGYNGSPLNPHRTGEMLHAVSSALDESMTERSMGFRRFDEKDAESTEGTVVDQDERQRKYEYLEHLVYTREKEGADIGEQDFEDDIDEKDYEEEELLASKTAHWGPAPLGPVQRRGGDKKKKFDVALTDGNLVMRLDIPLQLKESLRPFFPTEEMLQTSYTGVTCGPDDFVENHYSLRQIEARRETELMIVITMYNEDEVLFLRTLYGVAKNIAHLEGRKNSSTWGPGSWKKIVVCIVSDGRANVHPRVLDILATMGTFQAGAMQSVIQDKDVKAHVFEHTTACVLTPDKMQFKFVDNKGVVPMQMIFCLKEKNAKKINSHRWFFNAFARTLDPTVCILLDVGTRPSPKSFYHLWKAFDKGADIGGACGEIAVYKGKRWSSLLNPLVAAQNFEYKISNILDKTTESVFGYCAVLPGAFSAYRWRALQNDENGKGPLASYFKGEELKGKDADTFTANMYLAEDRILCWEIVAKPNHRFRLKYVSAAVAHTDAPETIAEFISQRRRWLNGSLFALVYSLAHFFEIFRSKHSFVRKMAFTVQAFYNAINLVFQWFSLANFYIFFVILTKSLEDPSFGVPGIKYLNVIMQYGYLGTVIACFLFSMGNRPQGSMWKYRTAIYILAALTVYMLVCAIICSVKAFQQIDNPIYARMIVSLLATYGVYVFASFIAMDPLHLLTSAGQYFLLQATYLNVLNVYAFSNLHDLSWGTKGADTAEPNLGVVKGTGSTVAVELLPPDGADAAYAKSVENIKTRKAVPKPVGKSASQLEQETKDYYANFRTNVLLGWVLSNAILASLILAGDVTSSFTSSSSVSSVYMMAVLIFVAATSFFRFLGCIIYQILRLSSSFA</sequence>
<feature type="region of interest" description="Disordered" evidence="10">
    <location>
        <begin position="168"/>
        <end position="206"/>
    </location>
</feature>
<dbReference type="EC" id="2.4.1.16" evidence="2"/>
<dbReference type="InterPro" id="IPR013616">
    <property type="entry name" value="Chitin_synth_N"/>
</dbReference>
<dbReference type="GO" id="GO:0071944">
    <property type="term" value="C:cell periphery"/>
    <property type="evidence" value="ECO:0007669"/>
    <property type="project" value="TreeGrafter"/>
</dbReference>
<evidence type="ECO:0000256" key="8">
    <source>
        <dbReference type="ARBA" id="ARBA00024009"/>
    </source>
</evidence>
<evidence type="ECO:0000256" key="10">
    <source>
        <dbReference type="SAM" id="MobiDB-lite"/>
    </source>
</evidence>
<dbReference type="PANTHER" id="PTHR22914">
    <property type="entry name" value="CHITIN SYNTHASE"/>
    <property type="match status" value="1"/>
</dbReference>
<dbReference type="Pfam" id="PF01644">
    <property type="entry name" value="Chitin_synth_1"/>
    <property type="match status" value="1"/>
</dbReference>
<gene>
    <name evidence="13" type="ORF">NliqN6_1472</name>
</gene>
<evidence type="ECO:0000256" key="6">
    <source>
        <dbReference type="ARBA" id="ARBA00023136"/>
    </source>
</evidence>